<evidence type="ECO:0008006" key="3">
    <source>
        <dbReference type="Google" id="ProtNLM"/>
    </source>
</evidence>
<name>A0A1C0AG72_9FIRM</name>
<accession>A0A1C0AG72</accession>
<sequence length="98" mass="11624">MARAYYTEYVNHCMKFYTRHPKPKTDNLIEVSNWQACELALADFSSEEKEILIFVYQERDTIPDNVYNISKKKGINQNKVWNLIIKLEQKIAKIRGLI</sequence>
<protein>
    <recommendedName>
        <fullName evidence="3">Sigma-70 family RNA polymerase sigma factor</fullName>
    </recommendedName>
</protein>
<dbReference type="EMBL" id="MBEW02000007">
    <property type="protein sequence ID" value="RDY21415.1"/>
    <property type="molecule type" value="Genomic_DNA"/>
</dbReference>
<organism evidence="1 2">
    <name type="scientific">Criibacterium bergeronii</name>
    <dbReference type="NCBI Taxonomy" id="1871336"/>
    <lineage>
        <taxon>Bacteria</taxon>
        <taxon>Bacillati</taxon>
        <taxon>Bacillota</taxon>
        <taxon>Clostridia</taxon>
        <taxon>Peptostreptococcales</taxon>
        <taxon>Filifactoraceae</taxon>
        <taxon>Criibacterium</taxon>
    </lineage>
</organism>
<evidence type="ECO:0000313" key="2">
    <source>
        <dbReference type="Proteomes" id="UP000093352"/>
    </source>
</evidence>
<dbReference type="Proteomes" id="UP000093352">
    <property type="component" value="Unassembled WGS sequence"/>
</dbReference>
<comment type="caution">
    <text evidence="1">The sequence shown here is derived from an EMBL/GenBank/DDBJ whole genome shotgun (WGS) entry which is preliminary data.</text>
</comment>
<keyword evidence="2" id="KW-1185">Reference proteome</keyword>
<proteinExistence type="predicted"/>
<dbReference type="STRING" id="1871336.BBG48_06600"/>
<evidence type="ECO:0000313" key="1">
    <source>
        <dbReference type="EMBL" id="RDY21415.1"/>
    </source>
</evidence>
<dbReference type="AlphaFoldDB" id="A0A1C0AG72"/>
<gene>
    <name evidence="1" type="ORF">BBG48_004665</name>
</gene>
<dbReference type="RefSeq" id="WP_068913640.1">
    <property type="nucleotide sequence ID" value="NZ_MBEW02000007.1"/>
</dbReference>
<reference evidence="1 2" key="1">
    <citation type="journal article" date="2016" name="Genome Announc.">
        <title>Draft Genome Sequence of Criibacterium bergeronii gen. nov., sp. nov., Strain CCRI-22567T, Isolated from a Vaginal Sample from a Woman with Bacterial Vaginosis.</title>
        <authorList>
            <person name="Maheux A.F."/>
            <person name="Berube E."/>
            <person name="Boudreau D.K."/>
            <person name="Raymond F."/>
            <person name="Corbeil J."/>
            <person name="Roy P.H."/>
            <person name="Boissinot M."/>
            <person name="Omar R.F."/>
        </authorList>
    </citation>
    <scope>NUCLEOTIDE SEQUENCE [LARGE SCALE GENOMIC DNA]</scope>
    <source>
        <strain evidence="1 2">CCRI-22567</strain>
    </source>
</reference>